<dbReference type="Gene3D" id="3.40.50.720">
    <property type="entry name" value="NAD(P)-binding Rossmann-like Domain"/>
    <property type="match status" value="1"/>
</dbReference>
<dbReference type="EMBL" id="JARKIE010000025">
    <property type="protein sequence ID" value="KAJ7698548.1"/>
    <property type="molecule type" value="Genomic_DNA"/>
</dbReference>
<evidence type="ECO:0000313" key="3">
    <source>
        <dbReference type="Proteomes" id="UP001221757"/>
    </source>
</evidence>
<dbReference type="InterPro" id="IPR013154">
    <property type="entry name" value="ADH-like_N"/>
</dbReference>
<feature type="domain" description="Enoyl reductase (ER)" evidence="1">
    <location>
        <begin position="16"/>
        <end position="346"/>
    </location>
</feature>
<dbReference type="InterPro" id="IPR036291">
    <property type="entry name" value="NAD(P)-bd_dom_sf"/>
</dbReference>
<gene>
    <name evidence="2" type="ORF">B0H17DRAFT_1196657</name>
</gene>
<dbReference type="InterPro" id="IPR020843">
    <property type="entry name" value="ER"/>
</dbReference>
<dbReference type="PANTHER" id="PTHR45033">
    <property type="match status" value="1"/>
</dbReference>
<dbReference type="Pfam" id="PF08240">
    <property type="entry name" value="ADH_N"/>
    <property type="match status" value="1"/>
</dbReference>
<proteinExistence type="predicted"/>
<dbReference type="InterPro" id="IPR011032">
    <property type="entry name" value="GroES-like_sf"/>
</dbReference>
<dbReference type="PANTHER" id="PTHR45033:SF2">
    <property type="entry name" value="ZINC-TYPE ALCOHOL DEHYDROGENASE-LIKE PROTEIN C1773.06C"/>
    <property type="match status" value="1"/>
</dbReference>
<sequence>MSTPIATRQYYYPELGSYDNLVLQEAPLAALKINEVLVKTHAVSLQFRDLLIANRQYPSPVPQNLVPCSDMAGEVIAVGGDVKKWKTGDRVCANFFLDKLNDVQTPETDASALGGGTQGVLTEYRTFPAHSLVAIPPHLSYEEASTLPCAAVTAYNALLSGYTPLKAGDTVVVQGTGGVSIFALQFAVASGATVIALSSSDSKLKAVKDLGATHVINYRTTPDWDREVLKITNGVGADRVIEVAGNATLQRSIDCVKLGGSIDIIGLLGGVNDVPPVDIIVPTIFRSLKIRGLYVGSVPQFHDMNKLITANPATTRPIIDRVFPFAEAKAAFAYLASQGHVGKVVIKL</sequence>
<dbReference type="AlphaFoldDB" id="A0AAD7GK47"/>
<organism evidence="2 3">
    <name type="scientific">Mycena rosella</name>
    <name type="common">Pink bonnet</name>
    <name type="synonym">Agaricus rosellus</name>
    <dbReference type="NCBI Taxonomy" id="1033263"/>
    <lineage>
        <taxon>Eukaryota</taxon>
        <taxon>Fungi</taxon>
        <taxon>Dikarya</taxon>
        <taxon>Basidiomycota</taxon>
        <taxon>Agaricomycotina</taxon>
        <taxon>Agaricomycetes</taxon>
        <taxon>Agaricomycetidae</taxon>
        <taxon>Agaricales</taxon>
        <taxon>Marasmiineae</taxon>
        <taxon>Mycenaceae</taxon>
        <taxon>Mycena</taxon>
    </lineage>
</organism>
<accession>A0AAD7GK47</accession>
<dbReference type="Proteomes" id="UP001221757">
    <property type="component" value="Unassembled WGS sequence"/>
</dbReference>
<dbReference type="Pfam" id="PF00107">
    <property type="entry name" value="ADH_zinc_N"/>
    <property type="match status" value="1"/>
</dbReference>
<comment type="caution">
    <text evidence="2">The sequence shown here is derived from an EMBL/GenBank/DDBJ whole genome shotgun (WGS) entry which is preliminary data.</text>
</comment>
<evidence type="ECO:0000313" key="2">
    <source>
        <dbReference type="EMBL" id="KAJ7698548.1"/>
    </source>
</evidence>
<keyword evidence="3" id="KW-1185">Reference proteome</keyword>
<dbReference type="CDD" id="cd08276">
    <property type="entry name" value="MDR7"/>
    <property type="match status" value="1"/>
</dbReference>
<dbReference type="SMART" id="SM00829">
    <property type="entry name" value="PKS_ER"/>
    <property type="match status" value="1"/>
</dbReference>
<protein>
    <submittedName>
        <fullName evidence="2">Alcohol dehydrogenase superfamily protein</fullName>
    </submittedName>
</protein>
<dbReference type="GO" id="GO:0016491">
    <property type="term" value="F:oxidoreductase activity"/>
    <property type="evidence" value="ECO:0007669"/>
    <property type="project" value="InterPro"/>
</dbReference>
<reference evidence="2" key="1">
    <citation type="submission" date="2023-03" db="EMBL/GenBank/DDBJ databases">
        <title>Massive genome expansion in bonnet fungi (Mycena s.s.) driven by repeated elements and novel gene families across ecological guilds.</title>
        <authorList>
            <consortium name="Lawrence Berkeley National Laboratory"/>
            <person name="Harder C.B."/>
            <person name="Miyauchi S."/>
            <person name="Viragh M."/>
            <person name="Kuo A."/>
            <person name="Thoen E."/>
            <person name="Andreopoulos B."/>
            <person name="Lu D."/>
            <person name="Skrede I."/>
            <person name="Drula E."/>
            <person name="Henrissat B."/>
            <person name="Morin E."/>
            <person name="Kohler A."/>
            <person name="Barry K."/>
            <person name="LaButti K."/>
            <person name="Morin E."/>
            <person name="Salamov A."/>
            <person name="Lipzen A."/>
            <person name="Mereny Z."/>
            <person name="Hegedus B."/>
            <person name="Baldrian P."/>
            <person name="Stursova M."/>
            <person name="Weitz H."/>
            <person name="Taylor A."/>
            <person name="Grigoriev I.V."/>
            <person name="Nagy L.G."/>
            <person name="Martin F."/>
            <person name="Kauserud H."/>
        </authorList>
    </citation>
    <scope>NUCLEOTIDE SEQUENCE</scope>
    <source>
        <strain evidence="2">CBHHK067</strain>
    </source>
</reference>
<dbReference type="InterPro" id="IPR052711">
    <property type="entry name" value="Zinc_ADH-like"/>
</dbReference>
<dbReference type="Gene3D" id="3.90.180.10">
    <property type="entry name" value="Medium-chain alcohol dehydrogenases, catalytic domain"/>
    <property type="match status" value="1"/>
</dbReference>
<dbReference type="SUPFAM" id="SSF50129">
    <property type="entry name" value="GroES-like"/>
    <property type="match status" value="1"/>
</dbReference>
<dbReference type="SUPFAM" id="SSF51735">
    <property type="entry name" value="NAD(P)-binding Rossmann-fold domains"/>
    <property type="match status" value="1"/>
</dbReference>
<name>A0AAD7GK47_MYCRO</name>
<dbReference type="InterPro" id="IPR013149">
    <property type="entry name" value="ADH-like_C"/>
</dbReference>
<evidence type="ECO:0000259" key="1">
    <source>
        <dbReference type="SMART" id="SM00829"/>
    </source>
</evidence>